<dbReference type="EMBL" id="HE796683">
    <property type="protein sequence ID" value="CCG98312.1"/>
    <property type="molecule type" value="Genomic_DNA"/>
</dbReference>
<evidence type="ECO:0000313" key="4">
    <source>
        <dbReference type="Proteomes" id="UP000011058"/>
    </source>
</evidence>
<name>I0K2F9_9BACT</name>
<sequence length="145" mass="15157">MKKILFLVGTLLTTVGAFAQTAATEPAGLATAFCKAIEAEDATAMTALTTDDFTITSFDGQTADRDLLSQALSGAYLVTETMPANNVRSRTYNGNIAIVTGDSKFKGALQGTSFNANVVFIATCVKVGNNWKIASFQLSGMPSGN</sequence>
<feature type="domain" description="DUF4440" evidence="2">
    <location>
        <begin position="29"/>
        <end position="133"/>
    </location>
</feature>
<evidence type="ECO:0000259" key="2">
    <source>
        <dbReference type="Pfam" id="PF14534"/>
    </source>
</evidence>
<dbReference type="SUPFAM" id="SSF54427">
    <property type="entry name" value="NTF2-like"/>
    <property type="match status" value="1"/>
</dbReference>
<proteinExistence type="predicted"/>
<keyword evidence="1" id="KW-0732">Signal</keyword>
<dbReference type="KEGG" id="fae:FAES_0298"/>
<dbReference type="Pfam" id="PF14534">
    <property type="entry name" value="DUF4440"/>
    <property type="match status" value="1"/>
</dbReference>
<dbReference type="OrthoDB" id="956964at2"/>
<gene>
    <name evidence="3" type="ORF">FAES_0298</name>
</gene>
<dbReference type="AlphaFoldDB" id="I0K2F9"/>
<organism evidence="3 4">
    <name type="scientific">Fibrella aestuarina BUZ 2</name>
    <dbReference type="NCBI Taxonomy" id="1166018"/>
    <lineage>
        <taxon>Bacteria</taxon>
        <taxon>Pseudomonadati</taxon>
        <taxon>Bacteroidota</taxon>
        <taxon>Cytophagia</taxon>
        <taxon>Cytophagales</taxon>
        <taxon>Spirosomataceae</taxon>
        <taxon>Fibrella</taxon>
    </lineage>
</organism>
<feature type="chain" id="PRO_5003630107" description="DUF4440 domain-containing protein" evidence="1">
    <location>
        <begin position="20"/>
        <end position="145"/>
    </location>
</feature>
<protein>
    <recommendedName>
        <fullName evidence="2">DUF4440 domain-containing protein</fullName>
    </recommendedName>
</protein>
<dbReference type="InterPro" id="IPR027843">
    <property type="entry name" value="DUF4440"/>
</dbReference>
<keyword evidence="4" id="KW-1185">Reference proteome</keyword>
<evidence type="ECO:0000256" key="1">
    <source>
        <dbReference type="SAM" id="SignalP"/>
    </source>
</evidence>
<feature type="signal peptide" evidence="1">
    <location>
        <begin position="1"/>
        <end position="19"/>
    </location>
</feature>
<dbReference type="HOGENOM" id="CLU_1783972_0_0_10"/>
<evidence type="ECO:0000313" key="3">
    <source>
        <dbReference type="EMBL" id="CCG98312.1"/>
    </source>
</evidence>
<accession>I0K2F9</accession>
<dbReference type="Proteomes" id="UP000011058">
    <property type="component" value="Chromosome"/>
</dbReference>
<dbReference type="eggNOG" id="ENOG503306Q">
    <property type="taxonomic scope" value="Bacteria"/>
</dbReference>
<dbReference type="InterPro" id="IPR032710">
    <property type="entry name" value="NTF2-like_dom_sf"/>
</dbReference>
<dbReference type="RefSeq" id="WP_015329412.1">
    <property type="nucleotide sequence ID" value="NC_020054.1"/>
</dbReference>
<reference evidence="3 4" key="1">
    <citation type="journal article" date="2012" name="J. Bacteriol.">
        <title>Genome Sequence of Fibrella aestuarina BUZ 2T, a Filamentous Marine Bacterium.</title>
        <authorList>
            <person name="Filippini M."/>
            <person name="Qi W."/>
            <person name="Blom J."/>
            <person name="Goesmann A."/>
            <person name="Smits T.H."/>
            <person name="Bagheri H.C."/>
        </authorList>
    </citation>
    <scope>NUCLEOTIDE SEQUENCE [LARGE SCALE GENOMIC DNA]</scope>
    <source>
        <strain evidence="4">BUZ 2T</strain>
    </source>
</reference>
<dbReference type="Gene3D" id="3.10.450.50">
    <property type="match status" value="1"/>
</dbReference>